<comment type="caution">
    <text evidence="1">The sequence shown here is derived from an EMBL/GenBank/DDBJ whole genome shotgun (WGS) entry which is preliminary data.</text>
</comment>
<gene>
    <name evidence="1" type="ORF">M6B38_312445</name>
</gene>
<proteinExistence type="predicted"/>
<evidence type="ECO:0000313" key="2">
    <source>
        <dbReference type="Proteomes" id="UP001140949"/>
    </source>
</evidence>
<dbReference type="Proteomes" id="UP001140949">
    <property type="component" value="Unassembled WGS sequence"/>
</dbReference>
<organism evidence="1 2">
    <name type="scientific">Iris pallida</name>
    <name type="common">Sweet iris</name>
    <dbReference type="NCBI Taxonomy" id="29817"/>
    <lineage>
        <taxon>Eukaryota</taxon>
        <taxon>Viridiplantae</taxon>
        <taxon>Streptophyta</taxon>
        <taxon>Embryophyta</taxon>
        <taxon>Tracheophyta</taxon>
        <taxon>Spermatophyta</taxon>
        <taxon>Magnoliopsida</taxon>
        <taxon>Liliopsida</taxon>
        <taxon>Asparagales</taxon>
        <taxon>Iridaceae</taxon>
        <taxon>Iridoideae</taxon>
        <taxon>Irideae</taxon>
        <taxon>Iris</taxon>
    </lineage>
</organism>
<dbReference type="EMBL" id="JANAVB010009596">
    <property type="protein sequence ID" value="KAJ6840053.1"/>
    <property type="molecule type" value="Genomic_DNA"/>
</dbReference>
<reference evidence="1" key="1">
    <citation type="journal article" date="2023" name="GigaByte">
        <title>Genome assembly of the bearded iris, Iris pallida Lam.</title>
        <authorList>
            <person name="Bruccoleri R.E."/>
            <person name="Oakeley E.J."/>
            <person name="Faust A.M.E."/>
            <person name="Altorfer M."/>
            <person name="Dessus-Babus S."/>
            <person name="Burckhardt D."/>
            <person name="Oertli M."/>
            <person name="Naumann U."/>
            <person name="Petersen F."/>
            <person name="Wong J."/>
        </authorList>
    </citation>
    <scope>NUCLEOTIDE SEQUENCE</scope>
    <source>
        <strain evidence="1">GSM-AAB239-AS_SAM_17_03QT</strain>
    </source>
</reference>
<accession>A0AAX6HGQ2</accession>
<reference evidence="1" key="2">
    <citation type="submission" date="2023-04" db="EMBL/GenBank/DDBJ databases">
        <authorList>
            <person name="Bruccoleri R.E."/>
            <person name="Oakeley E.J."/>
            <person name="Faust A.-M."/>
            <person name="Dessus-Babus S."/>
            <person name="Altorfer M."/>
            <person name="Burckhardt D."/>
            <person name="Oertli M."/>
            <person name="Naumann U."/>
            <person name="Petersen F."/>
            <person name="Wong J."/>
        </authorList>
    </citation>
    <scope>NUCLEOTIDE SEQUENCE</scope>
    <source>
        <strain evidence="1">GSM-AAB239-AS_SAM_17_03QT</strain>
        <tissue evidence="1">Leaf</tissue>
    </source>
</reference>
<keyword evidence="2" id="KW-1185">Reference proteome</keyword>
<evidence type="ECO:0000313" key="1">
    <source>
        <dbReference type="EMBL" id="KAJ6840053.1"/>
    </source>
</evidence>
<name>A0AAX6HGQ2_IRIPA</name>
<sequence>MFQVSLLRRSYSVTHTMEILPRTRLCFTRMFLQGTSPSCLLFT</sequence>
<protein>
    <submittedName>
        <fullName evidence="1">Uncharacterized protein</fullName>
    </submittedName>
</protein>
<dbReference type="AlphaFoldDB" id="A0AAX6HGQ2"/>